<reference evidence="13 14" key="1">
    <citation type="submission" date="2020-02" db="EMBL/GenBank/DDBJ databases">
        <title>Newly sequenced genome of strain CSTR1 showed variability in Candidatus Kuenenia stuttgartiensis genomes.</title>
        <authorList>
            <person name="Ding C."/>
            <person name="Adrian L."/>
        </authorList>
    </citation>
    <scope>NUCLEOTIDE SEQUENCE [LARGE SCALE GENOMIC DNA]</scope>
    <source>
        <strain evidence="13 14">CSTR1</strain>
    </source>
</reference>
<dbReference type="AlphaFoldDB" id="A0A6G7GX78"/>
<protein>
    <submittedName>
        <fullName evidence="13">Putative Na(+)/H(+) antiporter</fullName>
    </submittedName>
</protein>
<evidence type="ECO:0000256" key="8">
    <source>
        <dbReference type="ARBA" id="ARBA00023136"/>
    </source>
</evidence>
<feature type="transmembrane region" description="Helical" evidence="11">
    <location>
        <begin position="593"/>
        <end position="615"/>
    </location>
</feature>
<dbReference type="PANTHER" id="PTHR43562:SF3">
    <property type="entry name" value="SODIUM ION_PROTON EXCHANGER (EUROFUNG)"/>
    <property type="match status" value="1"/>
</dbReference>
<dbReference type="GO" id="GO:0015297">
    <property type="term" value="F:antiporter activity"/>
    <property type="evidence" value="ECO:0007669"/>
    <property type="project" value="UniProtKB-KW"/>
</dbReference>
<dbReference type="InterPro" id="IPR038770">
    <property type="entry name" value="Na+/solute_symporter_sf"/>
</dbReference>
<feature type="domain" description="Cation/H+ exchanger transmembrane" evidence="12">
    <location>
        <begin position="423"/>
        <end position="803"/>
    </location>
</feature>
<dbReference type="PANTHER" id="PTHR43562">
    <property type="entry name" value="NAPA-TYPE SODIUM/HYDROGEN ANTIPORTER"/>
    <property type="match status" value="1"/>
</dbReference>
<evidence type="ECO:0000256" key="11">
    <source>
        <dbReference type="SAM" id="Phobius"/>
    </source>
</evidence>
<accession>A0A6G7GX78</accession>
<evidence type="ECO:0000256" key="3">
    <source>
        <dbReference type="ARBA" id="ARBA00022449"/>
    </source>
</evidence>
<dbReference type="Pfam" id="PF00999">
    <property type="entry name" value="Na_H_Exchanger"/>
    <property type="match status" value="1"/>
</dbReference>
<evidence type="ECO:0000256" key="10">
    <source>
        <dbReference type="SAM" id="MobiDB-lite"/>
    </source>
</evidence>
<evidence type="ECO:0000256" key="1">
    <source>
        <dbReference type="ARBA" id="ARBA00004141"/>
    </source>
</evidence>
<name>A0A6G7GX78_KUEST</name>
<keyword evidence="2" id="KW-0813">Transport</keyword>
<keyword evidence="4 11" id="KW-0812">Transmembrane</keyword>
<feature type="transmembrane region" description="Helical" evidence="11">
    <location>
        <begin position="563"/>
        <end position="587"/>
    </location>
</feature>
<dbReference type="InterPro" id="IPR006153">
    <property type="entry name" value="Cation/H_exchanger_TM"/>
</dbReference>
<gene>
    <name evidence="13" type="ORF">KsCSTR_45730</name>
</gene>
<evidence type="ECO:0000313" key="13">
    <source>
        <dbReference type="EMBL" id="QII13952.1"/>
    </source>
</evidence>
<feature type="transmembrane region" description="Helical" evidence="11">
    <location>
        <begin position="714"/>
        <end position="737"/>
    </location>
</feature>
<organism evidence="13 14">
    <name type="scientific">Kuenenia stuttgartiensis</name>
    <dbReference type="NCBI Taxonomy" id="174633"/>
    <lineage>
        <taxon>Bacteria</taxon>
        <taxon>Pseudomonadati</taxon>
        <taxon>Planctomycetota</taxon>
        <taxon>Candidatus Brocadiia</taxon>
        <taxon>Candidatus Brocadiales</taxon>
        <taxon>Candidatus Brocadiaceae</taxon>
        <taxon>Candidatus Kuenenia</taxon>
    </lineage>
</organism>
<feature type="compositionally biased region" description="Polar residues" evidence="10">
    <location>
        <begin position="55"/>
        <end position="81"/>
    </location>
</feature>
<feature type="transmembrane region" description="Helical" evidence="11">
    <location>
        <begin position="635"/>
        <end position="667"/>
    </location>
</feature>
<dbReference type="GO" id="GO:0016020">
    <property type="term" value="C:membrane"/>
    <property type="evidence" value="ECO:0007669"/>
    <property type="project" value="UniProtKB-SubCell"/>
</dbReference>
<proteinExistence type="predicted"/>
<comment type="subcellular location">
    <subcellularLocation>
        <location evidence="1">Membrane</location>
        <topology evidence="1">Multi-pass membrane protein</topology>
    </subcellularLocation>
</comment>
<dbReference type="GO" id="GO:0006814">
    <property type="term" value="P:sodium ion transport"/>
    <property type="evidence" value="ECO:0007669"/>
    <property type="project" value="UniProtKB-KW"/>
</dbReference>
<keyword evidence="9" id="KW-0739">Sodium transport</keyword>
<evidence type="ECO:0000256" key="6">
    <source>
        <dbReference type="ARBA" id="ARBA00023053"/>
    </source>
</evidence>
<evidence type="ECO:0000313" key="14">
    <source>
        <dbReference type="Proteomes" id="UP000501926"/>
    </source>
</evidence>
<feature type="transmembrane region" description="Helical" evidence="11">
    <location>
        <begin position="437"/>
        <end position="455"/>
    </location>
</feature>
<feature type="transmembrane region" description="Helical" evidence="11">
    <location>
        <begin position="467"/>
        <end position="486"/>
    </location>
</feature>
<feature type="region of interest" description="Disordered" evidence="10">
    <location>
        <begin position="33"/>
        <end position="81"/>
    </location>
</feature>
<feature type="transmembrane region" description="Helical" evidence="11">
    <location>
        <begin position="774"/>
        <end position="798"/>
    </location>
</feature>
<dbReference type="EMBL" id="CP049055">
    <property type="protein sequence ID" value="QII13952.1"/>
    <property type="molecule type" value="Genomic_DNA"/>
</dbReference>
<keyword evidence="3" id="KW-0050">Antiport</keyword>
<dbReference type="GO" id="GO:1902600">
    <property type="term" value="P:proton transmembrane transport"/>
    <property type="evidence" value="ECO:0007669"/>
    <property type="project" value="InterPro"/>
</dbReference>
<feature type="transmembrane region" description="Helical" evidence="11">
    <location>
        <begin position="412"/>
        <end position="430"/>
    </location>
</feature>
<keyword evidence="8 11" id="KW-0472">Membrane</keyword>
<feature type="transmembrane region" description="Helical" evidence="11">
    <location>
        <begin position="749"/>
        <end position="768"/>
    </location>
</feature>
<keyword evidence="6" id="KW-0915">Sodium</keyword>
<feature type="region of interest" description="Disordered" evidence="10">
    <location>
        <begin position="359"/>
        <end position="379"/>
    </location>
</feature>
<keyword evidence="7" id="KW-0406">Ion transport</keyword>
<dbReference type="RefSeq" id="WP_164995551.1">
    <property type="nucleotide sequence ID" value="NZ_CP049055.1"/>
</dbReference>
<evidence type="ECO:0000256" key="2">
    <source>
        <dbReference type="ARBA" id="ARBA00022448"/>
    </source>
</evidence>
<evidence type="ECO:0000256" key="5">
    <source>
        <dbReference type="ARBA" id="ARBA00022989"/>
    </source>
</evidence>
<evidence type="ECO:0000256" key="7">
    <source>
        <dbReference type="ARBA" id="ARBA00023065"/>
    </source>
</evidence>
<evidence type="ECO:0000256" key="9">
    <source>
        <dbReference type="ARBA" id="ARBA00023201"/>
    </source>
</evidence>
<sequence length="832" mass="89820">MSSYKSSLAFLIVFISLFCVIMLGTPELEAKHLEPSNDSQSIHIDTQKERDSLTVEENGTQTTAGGNKPIQTPDSNSNNIITEKEEPYIISEHEENKYPQKIAHPNEDDRPIVPTEEALSDTTEQDNIMATPTPILSVIPTGYGHSLVEKEKEIHTPTPSPEGELSQAIPIEISAPHATEEHLEEESSIKEVPPQHAITTESRSDTDILAEEALSDTTAQDNTLVTPMPILPVTPTVHGQSLIEEEMEIHTPSPEVELSQAIPIENETPHGTEEHPGDESSIEEIEPQHAIITATPGDAEEKGVLSAMPVPTPEYPAASAHTEESLVPIEKDKPSHDVERGAPTIPLELLPFTHIEGSSQVNEERDAGLPTKDTDESTTGIASEEHRLDTVKEEGVSRPAWDILHKDPSHSVILAIAIILIAAKIGELLAKNVQLPSVVGNLLAGLVLGNIYIFTGGDFFEFLKTMPFLKMISYFGTLILLFTAGLHTDIRMLLRAGASSLLVCMGGIIVPAGLGLVAGHFFLPDASNGTKMLLAIILASTGMGLLTAILGELKAMNTLEGRILIGAGVLTEIMVILSFGLVSGFVAREGNSFLHILVSVCIAISFLTIALVIILRYSEKFGSFLTKRAKEGLNIPIVIVLCLLLAFMTGTIGLHTVIGAFVAGLFLRNVKLSDSDEFDEEEYRTIESFIRPFYKIIVPILFVKVGAQVDLMSFLHVNTAILGLAITGAAIAGKMFCSVCPIERGVNRLTIGIGMAIKMEGTLILAGIGRDMEIFNSAVFSSAIMVIVLTSIICPYFLRAFLQKKGDAQDIVSVAKAEEGIKKGCVKLNTQG</sequence>
<dbReference type="Proteomes" id="UP000501926">
    <property type="component" value="Chromosome"/>
</dbReference>
<feature type="transmembrane region" description="Helical" evidence="11">
    <location>
        <begin position="533"/>
        <end position="551"/>
    </location>
</feature>
<feature type="compositionally biased region" description="Basic and acidic residues" evidence="10">
    <location>
        <begin position="362"/>
        <end position="375"/>
    </location>
</feature>
<evidence type="ECO:0000256" key="4">
    <source>
        <dbReference type="ARBA" id="ARBA00022692"/>
    </source>
</evidence>
<evidence type="ECO:0000259" key="12">
    <source>
        <dbReference type="Pfam" id="PF00999"/>
    </source>
</evidence>
<dbReference type="Gene3D" id="1.20.1530.20">
    <property type="match status" value="1"/>
</dbReference>
<feature type="transmembrane region" description="Helical" evidence="11">
    <location>
        <begin position="498"/>
        <end position="521"/>
    </location>
</feature>
<keyword evidence="5 11" id="KW-1133">Transmembrane helix</keyword>